<evidence type="ECO:0000313" key="3">
    <source>
        <dbReference type="Proteomes" id="UP001432312"/>
    </source>
</evidence>
<dbReference type="RefSeq" id="WP_328738271.1">
    <property type="nucleotide sequence ID" value="NZ_CP108036.1"/>
</dbReference>
<dbReference type="Proteomes" id="UP001432312">
    <property type="component" value="Chromosome"/>
</dbReference>
<proteinExistence type="predicted"/>
<organism evidence="2 3">
    <name type="scientific">Streptomyces erythrochromogenes</name>
    <dbReference type="NCBI Taxonomy" id="285574"/>
    <lineage>
        <taxon>Bacteria</taxon>
        <taxon>Bacillati</taxon>
        <taxon>Actinomycetota</taxon>
        <taxon>Actinomycetes</taxon>
        <taxon>Kitasatosporales</taxon>
        <taxon>Streptomycetaceae</taxon>
        <taxon>Streptomyces</taxon>
    </lineage>
</organism>
<gene>
    <name evidence="2" type="ORF">OHA91_00630</name>
</gene>
<feature type="region of interest" description="Disordered" evidence="1">
    <location>
        <begin position="143"/>
        <end position="164"/>
    </location>
</feature>
<name>A0ABZ1Q357_9ACTN</name>
<feature type="compositionally biased region" description="Pro residues" evidence="1">
    <location>
        <begin position="7"/>
        <end position="26"/>
    </location>
</feature>
<evidence type="ECO:0008006" key="4">
    <source>
        <dbReference type="Google" id="ProtNLM"/>
    </source>
</evidence>
<feature type="region of interest" description="Disordered" evidence="1">
    <location>
        <begin position="1"/>
        <end position="32"/>
    </location>
</feature>
<evidence type="ECO:0000256" key="1">
    <source>
        <dbReference type="SAM" id="MobiDB-lite"/>
    </source>
</evidence>
<dbReference type="GeneID" id="95494496"/>
<sequence>MYWPILNAPPPGRTPKPTPTPPPAPTTPGNISVGTLSAERLRVEDGVAAATGVRLEALRYERPGVRIDMERASVPRASVVVPDLSYVQIPELDLAGASLRIDFDALGPSSGASDKVRVTANPMTMLEALHGSASLTVASRGTPLPLLTDPRDITPVPEFGSTTG</sequence>
<evidence type="ECO:0000313" key="2">
    <source>
        <dbReference type="EMBL" id="WUN77134.1"/>
    </source>
</evidence>
<protein>
    <recommendedName>
        <fullName evidence="4">YbbR-like domain-containing protein</fullName>
    </recommendedName>
</protein>
<accession>A0ABZ1Q357</accession>
<dbReference type="EMBL" id="CP108036">
    <property type="protein sequence ID" value="WUN77134.1"/>
    <property type="molecule type" value="Genomic_DNA"/>
</dbReference>
<reference evidence="2" key="1">
    <citation type="submission" date="2022-10" db="EMBL/GenBank/DDBJ databases">
        <title>The complete genomes of actinobacterial strains from the NBC collection.</title>
        <authorList>
            <person name="Joergensen T.S."/>
            <person name="Alvarez Arevalo M."/>
            <person name="Sterndorff E.B."/>
            <person name="Faurdal D."/>
            <person name="Vuksanovic O."/>
            <person name="Mourched A.-S."/>
            <person name="Charusanti P."/>
            <person name="Shaw S."/>
            <person name="Blin K."/>
            <person name="Weber T."/>
        </authorList>
    </citation>
    <scope>NUCLEOTIDE SEQUENCE</scope>
    <source>
        <strain evidence="2">NBC_00303</strain>
    </source>
</reference>
<keyword evidence="3" id="KW-1185">Reference proteome</keyword>